<name>A0A2M7TF30_9BACT</name>
<sequence length="204" mass="23547">MRRLKNILKRVLPQDVCKFLISVRYLNSILRDRRKQEIIKKFQKKAGVKFFVETGTYKGDMVDAVKSHFDNVYSIELGKELYENAKLRFADSNKVHILNGDSVTVLPSLLRTINEKSLFWLDAHYSGGDTARGKEETPITEELNTILTHSVYGHVVLIDDARLFDGNNGYPKIEDVESRVKAVWPNYVVESKMDIIRIYPQNIL</sequence>
<evidence type="ECO:0000313" key="2">
    <source>
        <dbReference type="Proteomes" id="UP000230553"/>
    </source>
</evidence>
<dbReference type="EMBL" id="PFNM01000050">
    <property type="protein sequence ID" value="PIZ44422.1"/>
    <property type="molecule type" value="Genomic_DNA"/>
</dbReference>
<dbReference type="SUPFAM" id="SSF53335">
    <property type="entry name" value="S-adenosyl-L-methionine-dependent methyltransferases"/>
    <property type="match status" value="1"/>
</dbReference>
<proteinExistence type="predicted"/>
<dbReference type="Proteomes" id="UP000230553">
    <property type="component" value="Unassembled WGS sequence"/>
</dbReference>
<evidence type="ECO:0000313" key="1">
    <source>
        <dbReference type="EMBL" id="PIZ44422.1"/>
    </source>
</evidence>
<dbReference type="InterPro" id="IPR029063">
    <property type="entry name" value="SAM-dependent_MTases_sf"/>
</dbReference>
<comment type="caution">
    <text evidence="1">The sequence shown here is derived from an EMBL/GenBank/DDBJ whole genome shotgun (WGS) entry which is preliminary data.</text>
</comment>
<protein>
    <recommendedName>
        <fullName evidence="3">Methyltransferase FkbM domain-containing protein</fullName>
    </recommendedName>
</protein>
<gene>
    <name evidence="1" type="ORF">COY31_02660</name>
</gene>
<dbReference type="AlphaFoldDB" id="A0A2M7TF30"/>
<reference evidence="2" key="1">
    <citation type="submission" date="2017-09" db="EMBL/GenBank/DDBJ databases">
        <title>Depth-based differentiation of microbial function through sediment-hosted aquifers and enrichment of novel symbionts in the deep terrestrial subsurface.</title>
        <authorList>
            <person name="Probst A.J."/>
            <person name="Ladd B."/>
            <person name="Jarett J.K."/>
            <person name="Geller-Mcgrath D.E."/>
            <person name="Sieber C.M.K."/>
            <person name="Emerson J.B."/>
            <person name="Anantharaman K."/>
            <person name="Thomas B.C."/>
            <person name="Malmstrom R."/>
            <person name="Stieglmeier M."/>
            <person name="Klingl A."/>
            <person name="Woyke T."/>
            <person name="Ryan C.M."/>
            <person name="Banfield J.F."/>
        </authorList>
    </citation>
    <scope>NUCLEOTIDE SEQUENCE [LARGE SCALE GENOMIC DNA]</scope>
</reference>
<evidence type="ECO:0008006" key="3">
    <source>
        <dbReference type="Google" id="ProtNLM"/>
    </source>
</evidence>
<accession>A0A2M7TF30</accession>
<dbReference type="Gene3D" id="3.40.50.150">
    <property type="entry name" value="Vaccinia Virus protein VP39"/>
    <property type="match status" value="1"/>
</dbReference>
<organism evidence="1 2">
    <name type="scientific">Candidatus Wolfebacteria bacterium CG_4_10_14_0_2_um_filter_39_18</name>
    <dbReference type="NCBI Taxonomy" id="1975061"/>
    <lineage>
        <taxon>Bacteria</taxon>
        <taxon>Candidatus Wolfeibacteriota</taxon>
    </lineage>
</organism>